<evidence type="ECO:0000313" key="1">
    <source>
        <dbReference type="EMBL" id="KAH3714634.1"/>
    </source>
</evidence>
<evidence type="ECO:0000313" key="2">
    <source>
        <dbReference type="Proteomes" id="UP000828390"/>
    </source>
</evidence>
<dbReference type="Proteomes" id="UP000828390">
    <property type="component" value="Unassembled WGS sequence"/>
</dbReference>
<accession>A0A9D4HE40</accession>
<name>A0A9D4HE40_DREPO</name>
<gene>
    <name evidence="1" type="ORF">DPMN_057323</name>
</gene>
<proteinExistence type="predicted"/>
<reference evidence="1" key="1">
    <citation type="journal article" date="2019" name="bioRxiv">
        <title>The Genome of the Zebra Mussel, Dreissena polymorpha: A Resource for Invasive Species Research.</title>
        <authorList>
            <person name="McCartney M.A."/>
            <person name="Auch B."/>
            <person name="Kono T."/>
            <person name="Mallez S."/>
            <person name="Zhang Y."/>
            <person name="Obille A."/>
            <person name="Becker A."/>
            <person name="Abrahante J.E."/>
            <person name="Garbe J."/>
            <person name="Badalamenti J.P."/>
            <person name="Herman A."/>
            <person name="Mangelson H."/>
            <person name="Liachko I."/>
            <person name="Sullivan S."/>
            <person name="Sone E.D."/>
            <person name="Koren S."/>
            <person name="Silverstein K.A.T."/>
            <person name="Beckman K.B."/>
            <person name="Gohl D.M."/>
        </authorList>
    </citation>
    <scope>NUCLEOTIDE SEQUENCE</scope>
    <source>
        <strain evidence="1">Duluth1</strain>
        <tissue evidence="1">Whole animal</tissue>
    </source>
</reference>
<keyword evidence="2" id="KW-1185">Reference proteome</keyword>
<protein>
    <submittedName>
        <fullName evidence="1">Uncharacterized protein</fullName>
    </submittedName>
</protein>
<comment type="caution">
    <text evidence="1">The sequence shown here is derived from an EMBL/GenBank/DDBJ whole genome shotgun (WGS) entry which is preliminary data.</text>
</comment>
<sequence>MKVDFYKKLLLPSIVQINPRPEEAYESKNAKYAELLEEACNQLGWRVWLFP</sequence>
<reference evidence="1" key="2">
    <citation type="submission" date="2020-11" db="EMBL/GenBank/DDBJ databases">
        <authorList>
            <person name="McCartney M.A."/>
            <person name="Auch B."/>
            <person name="Kono T."/>
            <person name="Mallez S."/>
            <person name="Becker A."/>
            <person name="Gohl D.M."/>
            <person name="Silverstein K.A.T."/>
            <person name="Koren S."/>
            <person name="Bechman K.B."/>
            <person name="Herman A."/>
            <person name="Abrahante J.E."/>
            <person name="Garbe J."/>
        </authorList>
    </citation>
    <scope>NUCLEOTIDE SEQUENCE</scope>
    <source>
        <strain evidence="1">Duluth1</strain>
        <tissue evidence="1">Whole animal</tissue>
    </source>
</reference>
<organism evidence="1 2">
    <name type="scientific">Dreissena polymorpha</name>
    <name type="common">Zebra mussel</name>
    <name type="synonym">Mytilus polymorpha</name>
    <dbReference type="NCBI Taxonomy" id="45954"/>
    <lineage>
        <taxon>Eukaryota</taxon>
        <taxon>Metazoa</taxon>
        <taxon>Spiralia</taxon>
        <taxon>Lophotrochozoa</taxon>
        <taxon>Mollusca</taxon>
        <taxon>Bivalvia</taxon>
        <taxon>Autobranchia</taxon>
        <taxon>Heteroconchia</taxon>
        <taxon>Euheterodonta</taxon>
        <taxon>Imparidentia</taxon>
        <taxon>Neoheterodontei</taxon>
        <taxon>Myida</taxon>
        <taxon>Dreissenoidea</taxon>
        <taxon>Dreissenidae</taxon>
        <taxon>Dreissena</taxon>
    </lineage>
</organism>
<dbReference type="AlphaFoldDB" id="A0A9D4HE40"/>
<dbReference type="EMBL" id="JAIWYP010000013">
    <property type="protein sequence ID" value="KAH3714634.1"/>
    <property type="molecule type" value="Genomic_DNA"/>
</dbReference>